<dbReference type="GO" id="GO:0005886">
    <property type="term" value="C:plasma membrane"/>
    <property type="evidence" value="ECO:0000318"/>
    <property type="project" value="GO_Central"/>
</dbReference>
<evidence type="ECO:0000313" key="7">
    <source>
        <dbReference type="Proteomes" id="UP000235145"/>
    </source>
</evidence>
<dbReference type="GO" id="GO:0009734">
    <property type="term" value="P:auxin-activated signaling pathway"/>
    <property type="evidence" value="ECO:0007669"/>
    <property type="project" value="InterPro"/>
</dbReference>
<proteinExistence type="inferred from homology"/>
<evidence type="ECO:0000313" key="6">
    <source>
        <dbReference type="EMBL" id="KAJ0224339.1"/>
    </source>
</evidence>
<dbReference type="PANTHER" id="PTHR32191">
    <property type="entry name" value="TETRASPANIN-8-RELATED"/>
    <property type="match status" value="1"/>
</dbReference>
<comment type="subcellular location">
    <subcellularLocation>
        <location evidence="1">Membrane</location>
    </subcellularLocation>
</comment>
<comment type="caution">
    <text evidence="6">The sequence shown here is derived from an EMBL/GenBank/DDBJ whole genome shotgun (WGS) entry which is preliminary data.</text>
</comment>
<comment type="similarity">
    <text evidence="2">Belongs to the tetraspanin (TM4SF) family.</text>
</comment>
<organism evidence="6 7">
    <name type="scientific">Lactuca sativa</name>
    <name type="common">Garden lettuce</name>
    <dbReference type="NCBI Taxonomy" id="4236"/>
    <lineage>
        <taxon>Eukaryota</taxon>
        <taxon>Viridiplantae</taxon>
        <taxon>Streptophyta</taxon>
        <taxon>Embryophyta</taxon>
        <taxon>Tracheophyta</taxon>
        <taxon>Spermatophyta</taxon>
        <taxon>Magnoliopsida</taxon>
        <taxon>eudicotyledons</taxon>
        <taxon>Gunneridae</taxon>
        <taxon>Pentapetalae</taxon>
        <taxon>asterids</taxon>
        <taxon>campanulids</taxon>
        <taxon>Asterales</taxon>
        <taxon>Asteraceae</taxon>
        <taxon>Cichorioideae</taxon>
        <taxon>Cichorieae</taxon>
        <taxon>Lactucinae</taxon>
        <taxon>Lactuca</taxon>
    </lineage>
</organism>
<dbReference type="EMBL" id="NBSK02000001">
    <property type="protein sequence ID" value="KAJ0224339.1"/>
    <property type="molecule type" value="Genomic_DNA"/>
</dbReference>
<protein>
    <submittedName>
        <fullName evidence="6">Uncharacterized protein</fullName>
    </submittedName>
</protein>
<gene>
    <name evidence="6" type="ORF">LSAT_V11C100028080</name>
</gene>
<sequence>MLRESAWLDTLRQLQLNNTHYWKHLQTCLVKTDDCSNLSKRFKTLKQYELAKLIPIEVGCCRPPSVCGYPVVNASYYDLTFHPISSNKDCLLYKIRKPIRCYNCDSCKVFFHVLGFGALSGALTEAKDKL</sequence>
<evidence type="ECO:0000256" key="3">
    <source>
        <dbReference type="ARBA" id="ARBA00022692"/>
    </source>
</evidence>
<name>A0A9R1WIC8_LACSA</name>
<dbReference type="InterPro" id="IPR044991">
    <property type="entry name" value="TET_plant"/>
</dbReference>
<keyword evidence="4" id="KW-1133">Transmembrane helix</keyword>
<evidence type="ECO:0000256" key="5">
    <source>
        <dbReference type="ARBA" id="ARBA00023136"/>
    </source>
</evidence>
<reference evidence="6 7" key="1">
    <citation type="journal article" date="2017" name="Nat. Commun.">
        <title>Genome assembly with in vitro proximity ligation data and whole-genome triplication in lettuce.</title>
        <authorList>
            <person name="Reyes-Chin-Wo S."/>
            <person name="Wang Z."/>
            <person name="Yang X."/>
            <person name="Kozik A."/>
            <person name="Arikit S."/>
            <person name="Song C."/>
            <person name="Xia L."/>
            <person name="Froenicke L."/>
            <person name="Lavelle D.O."/>
            <person name="Truco M.J."/>
            <person name="Xia R."/>
            <person name="Zhu S."/>
            <person name="Xu C."/>
            <person name="Xu H."/>
            <person name="Xu X."/>
            <person name="Cox K."/>
            <person name="Korf I."/>
            <person name="Meyers B.C."/>
            <person name="Michelmore R.W."/>
        </authorList>
    </citation>
    <scope>NUCLEOTIDE SEQUENCE [LARGE SCALE GENOMIC DNA]</scope>
    <source>
        <strain evidence="7">cv. Salinas</strain>
        <tissue evidence="6">Seedlings</tissue>
    </source>
</reference>
<keyword evidence="7" id="KW-1185">Reference proteome</keyword>
<dbReference type="Proteomes" id="UP000235145">
    <property type="component" value="Unassembled WGS sequence"/>
</dbReference>
<keyword evidence="3" id="KW-0812">Transmembrane</keyword>
<evidence type="ECO:0000256" key="2">
    <source>
        <dbReference type="ARBA" id="ARBA00006840"/>
    </source>
</evidence>
<dbReference type="GO" id="GO:0009506">
    <property type="term" value="C:plasmodesma"/>
    <property type="evidence" value="ECO:0000318"/>
    <property type="project" value="GO_Central"/>
</dbReference>
<evidence type="ECO:0000256" key="1">
    <source>
        <dbReference type="ARBA" id="ARBA00004370"/>
    </source>
</evidence>
<evidence type="ECO:0000256" key="4">
    <source>
        <dbReference type="ARBA" id="ARBA00022989"/>
    </source>
</evidence>
<keyword evidence="5" id="KW-0472">Membrane</keyword>
<dbReference type="AlphaFoldDB" id="A0A9R1WIC8"/>
<accession>A0A9R1WIC8</accession>